<reference evidence="1" key="2">
    <citation type="submission" date="2015-05" db="EMBL/GenBank/DDBJ databases">
        <authorList>
            <person name="Wang D.B."/>
            <person name="Wang M."/>
        </authorList>
    </citation>
    <scope>NUCLEOTIDE SEQUENCE [LARGE SCALE GENOMIC DNA]</scope>
    <source>
        <strain evidence="1">M72</strain>
    </source>
</reference>
<reference evidence="3" key="1">
    <citation type="submission" date="2015-05" db="EMBL/GenBank/DDBJ databases">
        <authorList>
            <consortium name="Pathogen Informatics"/>
        </authorList>
    </citation>
    <scope>NUCLEOTIDE SEQUENCE [LARGE SCALE GENOMIC DNA]</scope>
    <source>
        <strain evidence="3">M72</strain>
    </source>
</reference>
<dbReference type="EMBL" id="WNAL01000002">
    <property type="protein sequence ID" value="MTR80376.1"/>
    <property type="molecule type" value="Genomic_DNA"/>
</dbReference>
<evidence type="ECO:0000313" key="2">
    <source>
        <dbReference type="EMBL" id="MTR80376.1"/>
    </source>
</evidence>
<dbReference type="Proteomes" id="UP000049979">
    <property type="component" value="Unassembled WGS sequence"/>
</dbReference>
<dbReference type="Proteomes" id="UP000446657">
    <property type="component" value="Unassembled WGS sequence"/>
</dbReference>
<dbReference type="OrthoDB" id="9775482at2"/>
<sequence>MYKSKKFEDLTISDDFMFGIVMRDPKYCKPFLETILNIKISRIEYPEDQKTINLSLDAKSIRLDVYVEDDFDTVYNIEMQNGHHKNLPKRTRYYQGMIDLNLLDKGMDYTQLKQSFVIFVCTFDPFHIGRHVYTFENRCVEDPNLPLNDGTQKIILNTKGIFDDVRPELKRLLNFIDGRQPEDSFTQDLSKAVESAKRNEKWRHDYMTLQMAYDEKYREGLETGIQQGIERGITTSARRMLSSGKYSDSEISEITGLSVEQIQALKNSAK</sequence>
<dbReference type="InterPro" id="IPR010106">
    <property type="entry name" value="RpnA"/>
</dbReference>
<protein>
    <submittedName>
        <fullName evidence="2">Rpn family recombination-promoting nuclease/putative transposase</fullName>
    </submittedName>
</protein>
<organism evidence="1 3">
    <name type="scientific">Roseburia faecis</name>
    <dbReference type="NCBI Taxonomy" id="301302"/>
    <lineage>
        <taxon>Bacteria</taxon>
        <taxon>Bacillati</taxon>
        <taxon>Bacillota</taxon>
        <taxon>Clostridia</taxon>
        <taxon>Lachnospirales</taxon>
        <taxon>Lachnospiraceae</taxon>
        <taxon>Roseburia</taxon>
    </lineage>
</organism>
<dbReference type="EMBL" id="CVRR01000005">
    <property type="protein sequence ID" value="CRL33027.1"/>
    <property type="molecule type" value="Genomic_DNA"/>
</dbReference>
<evidence type="ECO:0000313" key="1">
    <source>
        <dbReference type="EMBL" id="CRL33027.1"/>
    </source>
</evidence>
<name>A0A0M6WDT8_9FIRM</name>
<dbReference type="PANTHER" id="PTHR41317">
    <property type="entry name" value="PD-(D_E)XK NUCLEASE FAMILY TRANSPOSASE"/>
    <property type="match status" value="1"/>
</dbReference>
<reference evidence="2 4" key="3">
    <citation type="journal article" date="2019" name="Nat. Med.">
        <title>A library of human gut bacterial isolates paired with longitudinal multiomics data enables mechanistic microbiome research.</title>
        <authorList>
            <person name="Poyet M."/>
            <person name="Groussin M."/>
            <person name="Gibbons S.M."/>
            <person name="Avila-Pacheco J."/>
            <person name="Jiang X."/>
            <person name="Kearney S.M."/>
            <person name="Perrotta A.R."/>
            <person name="Berdy B."/>
            <person name="Zhao S."/>
            <person name="Lieberman T.D."/>
            <person name="Swanson P.K."/>
            <person name="Smith M."/>
            <person name="Roesemann S."/>
            <person name="Alexander J.E."/>
            <person name="Rich S.A."/>
            <person name="Livny J."/>
            <person name="Vlamakis H."/>
            <person name="Clish C."/>
            <person name="Bullock K."/>
            <person name="Deik A."/>
            <person name="Scott J."/>
            <person name="Pierce K.A."/>
            <person name="Xavier R.J."/>
            <person name="Alm E.J."/>
        </authorList>
    </citation>
    <scope>NUCLEOTIDE SEQUENCE [LARGE SCALE GENOMIC DNA]</scope>
    <source>
        <strain evidence="2 4">BIOML-A1</strain>
    </source>
</reference>
<evidence type="ECO:0000313" key="3">
    <source>
        <dbReference type="Proteomes" id="UP000049979"/>
    </source>
</evidence>
<keyword evidence="3" id="KW-1185">Reference proteome</keyword>
<gene>
    <name evidence="2" type="ORF">GMD30_01370</name>
    <name evidence="1" type="ORF">M72_01061</name>
</gene>
<evidence type="ECO:0000313" key="4">
    <source>
        <dbReference type="Proteomes" id="UP000446657"/>
    </source>
</evidence>
<dbReference type="AlphaFoldDB" id="A0A0M6WDT8"/>
<dbReference type="NCBIfam" id="TIGR01784">
    <property type="entry name" value="T_den_put_tspse"/>
    <property type="match status" value="1"/>
</dbReference>
<proteinExistence type="predicted"/>
<dbReference type="PANTHER" id="PTHR41317:SF1">
    <property type="entry name" value="PD-(D_E)XK NUCLEASE FAMILY TRANSPOSASE"/>
    <property type="match status" value="1"/>
</dbReference>
<dbReference type="STRING" id="301302.ERS852420_02554"/>
<accession>A0A0M6WDT8</accession>
<dbReference type="Pfam" id="PF12784">
    <property type="entry name" value="PDDEXK_2"/>
    <property type="match status" value="1"/>
</dbReference>
<dbReference type="RefSeq" id="WP_055066914.1">
    <property type="nucleotide sequence ID" value="NZ_CP173697.1"/>
</dbReference>
<dbReference type="GeneID" id="99747004"/>